<name>A0A2S5BGP8_9BASI</name>
<feature type="compositionally biased region" description="Low complexity" evidence="2">
    <location>
        <begin position="294"/>
        <end position="324"/>
    </location>
</feature>
<accession>A0A2S5BGP8</accession>
<evidence type="ECO:0000313" key="3">
    <source>
        <dbReference type="EMBL" id="POY75935.1"/>
    </source>
</evidence>
<feature type="compositionally biased region" description="Basic and acidic residues" evidence="2">
    <location>
        <begin position="581"/>
        <end position="613"/>
    </location>
</feature>
<dbReference type="GO" id="GO:0005829">
    <property type="term" value="C:cytosol"/>
    <property type="evidence" value="ECO:0007669"/>
    <property type="project" value="TreeGrafter"/>
</dbReference>
<dbReference type="OrthoDB" id="48057at2759"/>
<dbReference type="EMBL" id="PJQD01000009">
    <property type="protein sequence ID" value="POY75935.1"/>
    <property type="molecule type" value="Genomic_DNA"/>
</dbReference>
<evidence type="ECO:0000313" key="4">
    <source>
        <dbReference type="Proteomes" id="UP000237144"/>
    </source>
</evidence>
<proteinExistence type="inferred from homology"/>
<feature type="region of interest" description="Disordered" evidence="2">
    <location>
        <begin position="581"/>
        <end position="627"/>
    </location>
</feature>
<comment type="caution">
    <text evidence="3">The sequence shown here is derived from an EMBL/GenBank/DDBJ whole genome shotgun (WGS) entry which is preliminary data.</text>
</comment>
<dbReference type="GO" id="GO:0016020">
    <property type="term" value="C:membrane"/>
    <property type="evidence" value="ECO:0007669"/>
    <property type="project" value="TreeGrafter"/>
</dbReference>
<evidence type="ECO:0000256" key="2">
    <source>
        <dbReference type="SAM" id="MobiDB-lite"/>
    </source>
</evidence>
<reference evidence="3 4" key="1">
    <citation type="journal article" date="2018" name="Front. Microbiol.">
        <title>Prospects for Fungal Bioremediation of Acidic Radioactive Waste Sites: Characterization and Genome Sequence of Rhodotorula taiwanensis MD1149.</title>
        <authorList>
            <person name="Tkavc R."/>
            <person name="Matrosova V.Y."/>
            <person name="Grichenko O.E."/>
            <person name="Gostincar C."/>
            <person name="Volpe R.P."/>
            <person name="Klimenkova P."/>
            <person name="Gaidamakova E.K."/>
            <person name="Zhou C.E."/>
            <person name="Stewart B.J."/>
            <person name="Lyman M.G."/>
            <person name="Malfatti S.A."/>
            <person name="Rubinfeld B."/>
            <person name="Courtot M."/>
            <person name="Singh J."/>
            <person name="Dalgard C.L."/>
            <person name="Hamilton T."/>
            <person name="Frey K.G."/>
            <person name="Gunde-Cimerman N."/>
            <person name="Dugan L."/>
            <person name="Daly M.J."/>
        </authorList>
    </citation>
    <scope>NUCLEOTIDE SEQUENCE [LARGE SCALE GENOMIC DNA]</scope>
    <source>
        <strain evidence="3 4">MD1149</strain>
    </source>
</reference>
<evidence type="ECO:0008006" key="5">
    <source>
        <dbReference type="Google" id="ProtNLM"/>
    </source>
</evidence>
<dbReference type="AlphaFoldDB" id="A0A2S5BGP8"/>
<sequence>MSSTPPVAPVAKRGFFSRASSRAATPQPDAAAQLSQQLDETSLDGRDEAAPLEGLDDAAAELQGTDIDSEQGAHSYQILHGNIRVCRARDSASSALSLRTVGRLTSGLDAKPGKFRALLGILKKTISVKDLSSVRISLPANMMEPIGNLEHWTYIDRPDYFAAMADEGMDELEKMLAILRWLFTKELKFAKHPICKPFNSLLGESFHCYYDVPVLDTHPKKKHPLPAIHLDEEPHSEVVTCAGRGSNNTTSAAPLKSLPSVTSIYNATGTSSPAGNGASAAAAASSANRAVASSASSTRSNISSRSVASTAASSTTSATSSALANGGVTREPRKARVVIVNEQTSHHPPISHFVAEARVSPDDGAAEGETKTRTVRLRGADQLSAKFTGANVRIVPGVHNKGLFLDLADGEEYRITHPTAAVAGLLRASPYATITDGTTITCTKPPAGASETGTKRLRAIVQYIEESWITRPRFLVEGVVYESSTNEAASDPEADQIDGSDRRYTKVKQVPKDRVVGTFEGNWRGEIKWTKKGESPVTLVDLLPLAVVPKAVAPLDSQSPHETRKVWEPVVNALLKKDYSTANKEKQRIEQEQRDKAEERKKKGELHRPRFFEPEPEDVTQWDGRPVLSEEGRAALERDFKAEYPVA</sequence>
<protein>
    <recommendedName>
        <fullName evidence="5">Oxysterol-binding protein</fullName>
    </recommendedName>
</protein>
<dbReference type="GO" id="GO:0032934">
    <property type="term" value="F:sterol binding"/>
    <property type="evidence" value="ECO:0007669"/>
    <property type="project" value="TreeGrafter"/>
</dbReference>
<keyword evidence="4" id="KW-1185">Reference proteome</keyword>
<dbReference type="Gene3D" id="3.30.70.3490">
    <property type="match status" value="1"/>
</dbReference>
<feature type="region of interest" description="Disordered" evidence="2">
    <location>
        <begin position="485"/>
        <end position="506"/>
    </location>
</feature>
<dbReference type="PANTHER" id="PTHR10972">
    <property type="entry name" value="OXYSTEROL-BINDING PROTEIN-RELATED"/>
    <property type="match status" value="1"/>
</dbReference>
<organism evidence="3 4">
    <name type="scientific">Rhodotorula taiwanensis</name>
    <dbReference type="NCBI Taxonomy" id="741276"/>
    <lineage>
        <taxon>Eukaryota</taxon>
        <taxon>Fungi</taxon>
        <taxon>Dikarya</taxon>
        <taxon>Basidiomycota</taxon>
        <taxon>Pucciniomycotina</taxon>
        <taxon>Microbotryomycetes</taxon>
        <taxon>Sporidiobolales</taxon>
        <taxon>Sporidiobolaceae</taxon>
        <taxon>Rhodotorula</taxon>
    </lineage>
</organism>
<evidence type="ECO:0000256" key="1">
    <source>
        <dbReference type="ARBA" id="ARBA00008842"/>
    </source>
</evidence>
<comment type="similarity">
    <text evidence="1">Belongs to the OSBP family.</text>
</comment>
<dbReference type="STRING" id="741276.A0A2S5BGP8"/>
<dbReference type="Pfam" id="PF01237">
    <property type="entry name" value="Oxysterol_BP"/>
    <property type="match status" value="2"/>
</dbReference>
<dbReference type="PANTHER" id="PTHR10972:SF212">
    <property type="entry name" value="OXYSTEROL-BINDING PROTEIN-LIKE PROTEIN 1"/>
    <property type="match status" value="1"/>
</dbReference>
<gene>
    <name evidence="3" type="ORF">BMF94_1019</name>
</gene>
<dbReference type="InterPro" id="IPR000648">
    <property type="entry name" value="Oxysterol-bd"/>
</dbReference>
<dbReference type="InterPro" id="IPR037239">
    <property type="entry name" value="OSBP_sf"/>
</dbReference>
<dbReference type="SUPFAM" id="SSF144000">
    <property type="entry name" value="Oxysterol-binding protein-like"/>
    <property type="match status" value="1"/>
</dbReference>
<dbReference type="Gene3D" id="2.40.160.120">
    <property type="match status" value="1"/>
</dbReference>
<feature type="region of interest" description="Disordered" evidence="2">
    <location>
        <begin position="294"/>
        <end position="329"/>
    </location>
</feature>
<feature type="region of interest" description="Disordered" evidence="2">
    <location>
        <begin position="1"/>
        <end position="45"/>
    </location>
</feature>
<dbReference type="Proteomes" id="UP000237144">
    <property type="component" value="Unassembled WGS sequence"/>
</dbReference>